<keyword evidence="4" id="KW-1185">Reference proteome</keyword>
<dbReference type="InterPro" id="IPR040673">
    <property type="entry name" value="CCDC81_HU_dom_2"/>
</dbReference>
<sequence length="265" mass="29924">MPNLGALITNVELCSKADGRSTVTFPTLKKLSSSAAWLDLSPPCLPDVDAVWSIVSQYVRQKLLKAEPQAVRIPGLGTFHIKRWLSFENGEVHTFQKPVFALSRTAAEIRELQHAASCSSFPDKMKKVSVNYAKIQSKVLNAKDVVEETLKFFYFILRNREDTDFTLKGVGTLAIRGAEVTMAFCEDFLQSLNKSTYVVEKLLIRKWVTLDKEIPLLPSRFGRVHQFPQFEIRKVPRKVSVTNDEIIQDFERALSSMGVRGNVSD</sequence>
<dbReference type="Proteomes" id="UP000559068">
    <property type="component" value="Unassembled WGS sequence"/>
</dbReference>
<comment type="caution">
    <text evidence="3">The sequence shown here is derived from an EMBL/GenBank/DDBJ whole genome shotgun (WGS) entry which is preliminary data.</text>
</comment>
<evidence type="ECO:0000313" key="4">
    <source>
        <dbReference type="Proteomes" id="UP000559068"/>
    </source>
</evidence>
<feature type="domain" description="CCDC81 HU" evidence="2">
    <location>
        <begin position="142"/>
        <end position="195"/>
    </location>
</feature>
<gene>
    <name evidence="3" type="primary">Ccdc81_3</name>
    <name evidence="3" type="ORF">AEGBEN_R15015</name>
</gene>
<dbReference type="PANTHER" id="PTHR14362">
    <property type="entry name" value="COILED-COIL DOMAIN-CONTAINING PROTEIN 81"/>
    <property type="match status" value="1"/>
</dbReference>
<organism evidence="3 4">
    <name type="scientific">Aegotheles bennettii</name>
    <dbReference type="NCBI Taxonomy" id="48278"/>
    <lineage>
        <taxon>Eukaryota</taxon>
        <taxon>Metazoa</taxon>
        <taxon>Chordata</taxon>
        <taxon>Craniata</taxon>
        <taxon>Vertebrata</taxon>
        <taxon>Euteleostomi</taxon>
        <taxon>Archelosauria</taxon>
        <taxon>Archosauria</taxon>
        <taxon>Dinosauria</taxon>
        <taxon>Saurischia</taxon>
        <taxon>Theropoda</taxon>
        <taxon>Coelurosauria</taxon>
        <taxon>Aves</taxon>
        <taxon>Neognathae</taxon>
        <taxon>Neoaves</taxon>
        <taxon>Strisores</taxon>
        <taxon>Caprimulgiformes</taxon>
        <taxon>Aegothelidae</taxon>
        <taxon>Aegotheles</taxon>
    </lineage>
</organism>
<protein>
    <submittedName>
        <fullName evidence="3">CCD81 protein</fullName>
    </submittedName>
</protein>
<name>A0A7K6UH99_9AVES</name>
<reference evidence="3 4" key="1">
    <citation type="submission" date="2019-09" db="EMBL/GenBank/DDBJ databases">
        <title>Bird 10,000 Genomes (B10K) Project - Family phase.</title>
        <authorList>
            <person name="Zhang G."/>
        </authorList>
    </citation>
    <scope>NUCLEOTIDE SEQUENCE [LARGE SCALE GENOMIC DNA]</scope>
    <source>
        <strain evidence="3">B10K-DU-029-76</strain>
        <tissue evidence="3">Heart</tissue>
    </source>
</reference>
<accession>A0A7K6UH99</accession>
<feature type="non-terminal residue" evidence="3">
    <location>
        <position position="265"/>
    </location>
</feature>
<dbReference type="Pfam" id="PF14908">
    <property type="entry name" value="HU-CCDC81_euk_1"/>
    <property type="match status" value="1"/>
</dbReference>
<dbReference type="GO" id="GO:0005815">
    <property type="term" value="C:microtubule organizing center"/>
    <property type="evidence" value="ECO:0007669"/>
    <property type="project" value="TreeGrafter"/>
</dbReference>
<dbReference type="EMBL" id="VZRW01011231">
    <property type="protein sequence ID" value="NWX22111.1"/>
    <property type="molecule type" value="Genomic_DNA"/>
</dbReference>
<dbReference type="InterPro" id="IPR026295">
    <property type="entry name" value="CCD81"/>
</dbReference>
<dbReference type="PANTHER" id="PTHR14362:SF2">
    <property type="entry name" value="COILED-COIL DOMAIN-CONTAINING PROTEIN 81"/>
    <property type="match status" value="1"/>
</dbReference>
<dbReference type="AlphaFoldDB" id="A0A7K6UH99"/>
<evidence type="ECO:0000259" key="2">
    <source>
        <dbReference type="Pfam" id="PF18289"/>
    </source>
</evidence>
<feature type="domain" description="CCDC81 HU" evidence="1">
    <location>
        <begin position="47"/>
        <end position="108"/>
    </location>
</feature>
<evidence type="ECO:0000313" key="3">
    <source>
        <dbReference type="EMBL" id="NWX22111.1"/>
    </source>
</evidence>
<dbReference type="Pfam" id="PF18289">
    <property type="entry name" value="HU-CCDC81_euk_2"/>
    <property type="match status" value="1"/>
</dbReference>
<feature type="non-terminal residue" evidence="3">
    <location>
        <position position="1"/>
    </location>
</feature>
<dbReference type="OrthoDB" id="125906at2759"/>
<proteinExistence type="predicted"/>
<evidence type="ECO:0000259" key="1">
    <source>
        <dbReference type="Pfam" id="PF14908"/>
    </source>
</evidence>
<dbReference type="InterPro" id="IPR028034">
    <property type="entry name" value="HU-CCDC81"/>
</dbReference>